<dbReference type="PANTHER" id="PTHR43775">
    <property type="entry name" value="FATTY ACID SYNTHASE"/>
    <property type="match status" value="1"/>
</dbReference>
<dbReference type="PANTHER" id="PTHR43775:SF51">
    <property type="entry name" value="INACTIVE PHENOLPHTHIOCEROL SYNTHESIS POLYKETIDE SYNTHASE TYPE I PKS1-RELATED"/>
    <property type="match status" value="1"/>
</dbReference>
<keyword evidence="6" id="KW-1185">Reference proteome</keyword>
<dbReference type="InterPro" id="IPR036736">
    <property type="entry name" value="ACP-like_sf"/>
</dbReference>
<dbReference type="EMBL" id="AP023359">
    <property type="protein sequence ID" value="BCJ69254.1"/>
    <property type="molecule type" value="Genomic_DNA"/>
</dbReference>
<proteinExistence type="predicted"/>
<sequence>MTAGLDRADPRITARDGQLALDSDLGVALFDAGLRVPRADLVPTRIDLGVLDARTDAVPALLRGLVRRQRPRAQAEAAGGRDLAGRLRALTGPEQDALLLDLVRTEAAAALGHATVDAVRPGQAFNELGFDSLTAVELRNRLTAATGQRLPATAIFDHPNPTALAGLLRGQLLPDGGQGVPVVLTELENLERSLGESVVDPELHLQVAARLEVLVAKWRTMRGASTTDDDVDLDLDQASDDEIFSLIDTELGL</sequence>
<dbReference type="GO" id="GO:0004312">
    <property type="term" value="F:fatty acid synthase activity"/>
    <property type="evidence" value="ECO:0007669"/>
    <property type="project" value="TreeGrafter"/>
</dbReference>
<keyword evidence="1" id="KW-0596">Phosphopantetheine</keyword>
<organism evidence="5 6">
    <name type="scientific">Polymorphospora rubra</name>
    <dbReference type="NCBI Taxonomy" id="338584"/>
    <lineage>
        <taxon>Bacteria</taxon>
        <taxon>Bacillati</taxon>
        <taxon>Actinomycetota</taxon>
        <taxon>Actinomycetes</taxon>
        <taxon>Micromonosporales</taxon>
        <taxon>Micromonosporaceae</taxon>
        <taxon>Polymorphospora</taxon>
    </lineage>
</organism>
<keyword evidence="3" id="KW-0808">Transferase</keyword>
<accession>A0A810NA24</accession>
<reference evidence="5" key="1">
    <citation type="submission" date="2020-08" db="EMBL/GenBank/DDBJ databases">
        <title>Whole genome shotgun sequence of Polymorphospora rubra NBRC 101157.</title>
        <authorList>
            <person name="Komaki H."/>
            <person name="Tamura T."/>
        </authorList>
    </citation>
    <scope>NUCLEOTIDE SEQUENCE</scope>
    <source>
        <strain evidence="5">NBRC 101157</strain>
    </source>
</reference>
<dbReference type="GO" id="GO:0031177">
    <property type="term" value="F:phosphopantetheine binding"/>
    <property type="evidence" value="ECO:0007669"/>
    <property type="project" value="InterPro"/>
</dbReference>
<dbReference type="PROSITE" id="PS00012">
    <property type="entry name" value="PHOSPHOPANTETHEINE"/>
    <property type="match status" value="1"/>
</dbReference>
<dbReference type="FunFam" id="1.10.1200.10:FF:000007">
    <property type="entry name" value="Probable polyketide synthase pks17"/>
    <property type="match status" value="1"/>
</dbReference>
<dbReference type="SMART" id="SM01294">
    <property type="entry name" value="PKS_PP_betabranch"/>
    <property type="match status" value="1"/>
</dbReference>
<keyword evidence="2" id="KW-0597">Phosphoprotein</keyword>
<gene>
    <name evidence="5" type="ORF">Prubr_62750</name>
</gene>
<dbReference type="AlphaFoldDB" id="A0A810NA24"/>
<evidence type="ECO:0000259" key="4">
    <source>
        <dbReference type="PROSITE" id="PS50075"/>
    </source>
</evidence>
<dbReference type="SMART" id="SM00823">
    <property type="entry name" value="PKS_PP"/>
    <property type="match status" value="1"/>
</dbReference>
<evidence type="ECO:0000256" key="2">
    <source>
        <dbReference type="ARBA" id="ARBA00022553"/>
    </source>
</evidence>
<dbReference type="InterPro" id="IPR009081">
    <property type="entry name" value="PP-bd_ACP"/>
</dbReference>
<dbReference type="PROSITE" id="PS50075">
    <property type="entry name" value="CARRIER"/>
    <property type="match status" value="1"/>
</dbReference>
<evidence type="ECO:0000313" key="5">
    <source>
        <dbReference type="EMBL" id="BCJ69254.1"/>
    </source>
</evidence>
<dbReference type="Gene3D" id="1.10.1200.10">
    <property type="entry name" value="ACP-like"/>
    <property type="match status" value="1"/>
</dbReference>
<dbReference type="Pfam" id="PF00550">
    <property type="entry name" value="PP-binding"/>
    <property type="match status" value="1"/>
</dbReference>
<dbReference type="GO" id="GO:0006633">
    <property type="term" value="P:fatty acid biosynthetic process"/>
    <property type="evidence" value="ECO:0007669"/>
    <property type="project" value="TreeGrafter"/>
</dbReference>
<evidence type="ECO:0000256" key="3">
    <source>
        <dbReference type="ARBA" id="ARBA00022679"/>
    </source>
</evidence>
<dbReference type="KEGG" id="pry:Prubr_62750"/>
<dbReference type="Proteomes" id="UP000680866">
    <property type="component" value="Chromosome"/>
</dbReference>
<dbReference type="InterPro" id="IPR050091">
    <property type="entry name" value="PKS_NRPS_Biosynth_Enz"/>
</dbReference>
<protein>
    <recommendedName>
        <fullName evidence="4">Carrier domain-containing protein</fullName>
    </recommendedName>
</protein>
<dbReference type="InterPro" id="IPR020806">
    <property type="entry name" value="PKS_PP-bd"/>
</dbReference>
<evidence type="ECO:0000313" key="6">
    <source>
        <dbReference type="Proteomes" id="UP000680866"/>
    </source>
</evidence>
<dbReference type="SUPFAM" id="SSF47336">
    <property type="entry name" value="ACP-like"/>
    <property type="match status" value="1"/>
</dbReference>
<evidence type="ECO:0000256" key="1">
    <source>
        <dbReference type="ARBA" id="ARBA00022450"/>
    </source>
</evidence>
<feature type="domain" description="Carrier" evidence="4">
    <location>
        <begin position="97"/>
        <end position="172"/>
    </location>
</feature>
<name>A0A810NA24_9ACTN</name>
<dbReference type="InterPro" id="IPR006162">
    <property type="entry name" value="Ppantetheine_attach_site"/>
</dbReference>